<evidence type="ECO:0000313" key="3">
    <source>
        <dbReference type="Proteomes" id="UP000317093"/>
    </source>
</evidence>
<evidence type="ECO:0000313" key="2">
    <source>
        <dbReference type="EMBL" id="QDU60344.1"/>
    </source>
</evidence>
<name>A0A518B062_9BACT</name>
<protein>
    <submittedName>
        <fullName evidence="2">Uncharacterized protein</fullName>
    </submittedName>
</protein>
<proteinExistence type="predicted"/>
<reference evidence="2 3" key="1">
    <citation type="submission" date="2019-02" db="EMBL/GenBank/DDBJ databases">
        <title>Deep-cultivation of Planctomycetes and their phenomic and genomic characterization uncovers novel biology.</title>
        <authorList>
            <person name="Wiegand S."/>
            <person name="Jogler M."/>
            <person name="Boedeker C."/>
            <person name="Pinto D."/>
            <person name="Vollmers J."/>
            <person name="Rivas-Marin E."/>
            <person name="Kohn T."/>
            <person name="Peeters S.H."/>
            <person name="Heuer A."/>
            <person name="Rast P."/>
            <person name="Oberbeckmann S."/>
            <person name="Bunk B."/>
            <person name="Jeske O."/>
            <person name="Meyerdierks A."/>
            <person name="Storesund J.E."/>
            <person name="Kallscheuer N."/>
            <person name="Luecker S."/>
            <person name="Lage O.M."/>
            <person name="Pohl T."/>
            <person name="Merkel B.J."/>
            <person name="Hornburger P."/>
            <person name="Mueller R.-W."/>
            <person name="Bruemmer F."/>
            <person name="Labrenz M."/>
            <person name="Spormann A.M."/>
            <person name="Op den Camp H."/>
            <person name="Overmann J."/>
            <person name="Amann R."/>
            <person name="Jetten M.S.M."/>
            <person name="Mascher T."/>
            <person name="Medema M.H."/>
            <person name="Devos D.P."/>
            <person name="Kaster A.-K."/>
            <person name="Ovreas L."/>
            <person name="Rohde M."/>
            <person name="Galperin M.Y."/>
            <person name="Jogler C."/>
        </authorList>
    </citation>
    <scope>NUCLEOTIDE SEQUENCE [LARGE SCALE GENOMIC DNA]</scope>
    <source>
        <strain evidence="2 3">Pan216</strain>
    </source>
</reference>
<evidence type="ECO:0000256" key="1">
    <source>
        <dbReference type="SAM" id="MobiDB-lite"/>
    </source>
</evidence>
<keyword evidence="3" id="KW-1185">Reference proteome</keyword>
<dbReference type="EMBL" id="CP036279">
    <property type="protein sequence ID" value="QDU60344.1"/>
    <property type="molecule type" value="Genomic_DNA"/>
</dbReference>
<feature type="region of interest" description="Disordered" evidence="1">
    <location>
        <begin position="49"/>
        <end position="70"/>
    </location>
</feature>
<dbReference type="Proteomes" id="UP000317093">
    <property type="component" value="Chromosome"/>
</dbReference>
<feature type="region of interest" description="Disordered" evidence="1">
    <location>
        <begin position="1"/>
        <end position="32"/>
    </location>
</feature>
<gene>
    <name evidence="2" type="ORF">Pan216_11830</name>
</gene>
<accession>A0A518B062</accession>
<organism evidence="2 3">
    <name type="scientific">Kolteria novifilia</name>
    <dbReference type="NCBI Taxonomy" id="2527975"/>
    <lineage>
        <taxon>Bacteria</taxon>
        <taxon>Pseudomonadati</taxon>
        <taxon>Planctomycetota</taxon>
        <taxon>Planctomycetia</taxon>
        <taxon>Kolteriales</taxon>
        <taxon>Kolteriaceae</taxon>
        <taxon>Kolteria</taxon>
    </lineage>
</organism>
<sequence>MVVNERRRPRRTTAAENSASTACDPRNKTSSGFAAPVAQQPVLPLGRHDAVGWKSQSNGGQRAATPTKDNRFQELSLNSMRSSEQDLQRLRRTSPFRVPPVASLPGPTQSAGSLKAMVINERRRPRRTTAAENSASTACDPRNKTSSGFAAPVAQQPVLPLGRHDAVGWKSQSNGGQRAATPTKDNRCRKLSLNSMRSSEQDLQRLRRTGSTATGAPPRKTRRSRLEVSKQWWSTSGDAHEGQPLPKTQPQQHAILGTRPPAASPHR</sequence>
<dbReference type="AlphaFoldDB" id="A0A518B062"/>
<dbReference type="KEGG" id="knv:Pan216_11830"/>
<feature type="region of interest" description="Disordered" evidence="1">
    <location>
        <begin position="122"/>
        <end position="267"/>
    </location>
</feature>